<gene>
    <name evidence="2" type="ORF">KC19_4G001100</name>
</gene>
<proteinExistence type="predicted"/>
<feature type="compositionally biased region" description="Polar residues" evidence="1">
    <location>
        <begin position="157"/>
        <end position="172"/>
    </location>
</feature>
<evidence type="ECO:0000313" key="2">
    <source>
        <dbReference type="EMBL" id="KAG0578144.1"/>
    </source>
</evidence>
<feature type="compositionally biased region" description="Polar residues" evidence="1">
    <location>
        <begin position="991"/>
        <end position="1004"/>
    </location>
</feature>
<organism evidence="2 3">
    <name type="scientific">Ceratodon purpureus</name>
    <name type="common">Fire moss</name>
    <name type="synonym">Dicranum purpureum</name>
    <dbReference type="NCBI Taxonomy" id="3225"/>
    <lineage>
        <taxon>Eukaryota</taxon>
        <taxon>Viridiplantae</taxon>
        <taxon>Streptophyta</taxon>
        <taxon>Embryophyta</taxon>
        <taxon>Bryophyta</taxon>
        <taxon>Bryophytina</taxon>
        <taxon>Bryopsida</taxon>
        <taxon>Dicranidae</taxon>
        <taxon>Pseudoditrichales</taxon>
        <taxon>Ditrichaceae</taxon>
        <taxon>Ceratodon</taxon>
    </lineage>
</organism>
<comment type="caution">
    <text evidence="2">The sequence shown here is derived from an EMBL/GenBank/DDBJ whole genome shotgun (WGS) entry which is preliminary data.</text>
</comment>
<feature type="compositionally biased region" description="Polar residues" evidence="1">
    <location>
        <begin position="943"/>
        <end position="957"/>
    </location>
</feature>
<dbReference type="AlphaFoldDB" id="A0A8T0I3S6"/>
<feature type="region of interest" description="Disordered" evidence="1">
    <location>
        <begin position="943"/>
        <end position="1015"/>
    </location>
</feature>
<dbReference type="Proteomes" id="UP000822688">
    <property type="component" value="Chromosome 4"/>
</dbReference>
<reference evidence="2" key="1">
    <citation type="submission" date="2020-06" db="EMBL/GenBank/DDBJ databases">
        <title>WGS assembly of Ceratodon purpureus strain R40.</title>
        <authorList>
            <person name="Carey S.B."/>
            <person name="Jenkins J."/>
            <person name="Shu S."/>
            <person name="Lovell J.T."/>
            <person name="Sreedasyam A."/>
            <person name="Maumus F."/>
            <person name="Tiley G.P."/>
            <person name="Fernandez-Pozo N."/>
            <person name="Barry K."/>
            <person name="Chen C."/>
            <person name="Wang M."/>
            <person name="Lipzen A."/>
            <person name="Daum C."/>
            <person name="Saski C.A."/>
            <person name="Payton A.C."/>
            <person name="Mcbreen J.C."/>
            <person name="Conrad R.E."/>
            <person name="Kollar L.M."/>
            <person name="Olsson S."/>
            <person name="Huttunen S."/>
            <person name="Landis J.B."/>
            <person name="Wickett N.J."/>
            <person name="Johnson M.G."/>
            <person name="Rensing S.A."/>
            <person name="Grimwood J."/>
            <person name="Schmutz J."/>
            <person name="Mcdaniel S.F."/>
        </authorList>
    </citation>
    <scope>NUCLEOTIDE SEQUENCE</scope>
    <source>
        <strain evidence="2">R40</strain>
    </source>
</reference>
<evidence type="ECO:0000256" key="1">
    <source>
        <dbReference type="SAM" id="MobiDB-lite"/>
    </source>
</evidence>
<keyword evidence="3" id="KW-1185">Reference proteome</keyword>
<name>A0A8T0I3S6_CERPU</name>
<sequence>MEDEVMEQIRARLAAATSVAAALAKSLEALDENTLQTLELWLSKQEGNLRCGQCCAQMPRGKATSVCIACGSKRPPLPNTLEFDFKVSFAFLQFLETIHPPLKSGSRRSWNSIESPASQSPEPTAITADLSVEREAIETVEFIEHLKEEFSINKNTSINGFQGSPLDGSSGSIAAEESREADDVRETDDGKYADDFGDFQESWGDTAVETSHERIEDVPKPHGFPHLDQSSTNLETARVVREPEVAFGAAANSEVNSWETEWDYPTSHSLATKTQLEENVQSDITVKNSKEVTFAEPQVSEYDLSFFESFGGIGMKDENVSTETDVDATFWDFQNTNFANSKLASVKAMERFASDTSAFTTITEADSDSGDSSLEVLPPPRSPLDFLGEIGANSGQDDLVGSLKTHELDDFQKVAAASHPLATTSPALQDPFSWPLDTLGNLPSQLIEDDVENFEGTSAATLETSRQVALDPFPWPLEEFDKETTNGAQAQEQLDLMDPGRSQSEANKVDPFSWPLDTFNQTTSVANEGNVIGLESACQPQVHDTNEDDSEDWGDAEFVGSEVQPTNESQFKSNMDLLPFPSGSLPLRTSFSSNFIARDVYMDRDRFLLDQSSSKQGVPNFSAASPDNFTDVGPGLDILINMEGQKPIAGADIKCTHVRSLSFGDFDRKPSVSDNIDDLFKRSVSHGNLHGKDMAERDELLKALQAPSIPQPAPLSSESGEDILNFLNLRPASSQVNAPQGSGNSTKPLHVRSVSFDTVELVPDEQSDEMFQFFHTRSHSAGSSATKSSAVEDGHSSSIENDIFNKIPSMPKAPPVESSVINDDPFSFIHAAIAPPTQPEAVEVKVGTNNDDDDDFFEWKSAETPAITPAETSVQTVFQPSVSASALSQQDLFQWTSPSKPSSSPSKPSGTGSLSGLLSLAGGLPPSQIRTASKEDDLFAALSRNSSNTGGSQTRQAAMQADARPQSSIEAHSSNPGDDSEDEFSDFVSTGVLSSAPLPTSTQPPVGHADQPAFDVSFFETAQPNSSEKRNLDFFGDLMGLNFTNA</sequence>
<feature type="compositionally biased region" description="Polar residues" evidence="1">
    <location>
        <begin position="107"/>
        <end position="122"/>
    </location>
</feature>
<feature type="compositionally biased region" description="Polar residues" evidence="1">
    <location>
        <begin position="965"/>
        <end position="977"/>
    </location>
</feature>
<feature type="compositionally biased region" description="Low complexity" evidence="1">
    <location>
        <begin position="896"/>
        <end position="927"/>
    </location>
</feature>
<protein>
    <submittedName>
        <fullName evidence="2">Uncharacterized protein</fullName>
    </submittedName>
</protein>
<feature type="region of interest" description="Disordered" evidence="1">
    <location>
        <begin position="104"/>
        <end position="125"/>
    </location>
</feature>
<feature type="region of interest" description="Disordered" evidence="1">
    <location>
        <begin position="157"/>
        <end position="188"/>
    </location>
</feature>
<dbReference type="EMBL" id="CM026424">
    <property type="protein sequence ID" value="KAG0578144.1"/>
    <property type="molecule type" value="Genomic_DNA"/>
</dbReference>
<evidence type="ECO:0000313" key="3">
    <source>
        <dbReference type="Proteomes" id="UP000822688"/>
    </source>
</evidence>
<accession>A0A8T0I3S6</accession>
<feature type="region of interest" description="Disordered" evidence="1">
    <location>
        <begin position="894"/>
        <end position="929"/>
    </location>
</feature>
<feature type="compositionally biased region" description="Basic and acidic residues" evidence="1">
    <location>
        <begin position="176"/>
        <end position="188"/>
    </location>
</feature>